<protein>
    <recommendedName>
        <fullName evidence="3 9">DNA repair protein RecN</fullName>
    </recommendedName>
    <alternativeName>
        <fullName evidence="8 9">Recombination protein N</fullName>
    </alternativeName>
</protein>
<comment type="similarity">
    <text evidence="2 9">Belongs to the RecN family.</text>
</comment>
<evidence type="ECO:0000256" key="5">
    <source>
        <dbReference type="ARBA" id="ARBA00022763"/>
    </source>
</evidence>
<sequence length="578" mass="65287">MLKEIAIHNFAIIDELELTFSDGFNAFTGETGAGKSIILDAVSMVLGGKSDPTFVRDGSGRAVIEAVFSCGDYKEVIREILLREDLLDETDFEELIMTREIRAEGRSIARINGHNVSLSVMHEIGEYFVDIHGQSEHLSLLNPRNHIHILDRFAMNQDLLKVYHEKLKKLQTVQRQLKSLRVGEEESLRQKDMLTFQINEIESAKISENEEVDLIKERDRLGNIENLSKYIRQSIQYLEGNNTEIPGIIDLLGLLTKSFENLVKNDSDIQTVSDTVFSISEQANEIYDFLQHYQDRLEFNPHRLEQIEERLMIINGLKRKYGGSIPNVLSFALKAQEKLSHLENSEEEIENLVEQEKQLLNELSLIACQLSEKRIASARKVSQDVEKELGDLHMANAKFQVSMTTREDENGLLNSSGQRFVFNENGFDEVEFLIAPNPGEGLKPLSKIASGGETSRLMLALKNSLASADAIPTLVFDEIDQGIGGRIGSIVGEKIWNISRNHQVLCITHLPQLAAFFDVHFHVSKEVINGRTRTIVQRMDRESSIHEMASLLGSDSEENILAAEAMLKDAETRKSKKK</sequence>
<dbReference type="OrthoDB" id="9806954at2"/>
<dbReference type="Gene3D" id="3.40.50.300">
    <property type="entry name" value="P-loop containing nucleotide triphosphate hydrolases"/>
    <property type="match status" value="2"/>
</dbReference>
<keyword evidence="4" id="KW-0547">Nucleotide-binding</keyword>
<dbReference type="PIRSF" id="PIRSF003128">
    <property type="entry name" value="RecN"/>
    <property type="match status" value="1"/>
</dbReference>
<reference evidence="12" key="1">
    <citation type="journal article" date="2015" name="Genome Announc.">
        <title>Draft Genome Sequence of Anaerolineae Strain TC1, a Novel Isolate from a Methanogenic Wastewater Treatment System.</title>
        <authorList>
            <person name="Matsuura N."/>
            <person name="Tourlousse D.M."/>
            <person name="Sun L."/>
            <person name="Toyonaga M."/>
            <person name="Kuroda K."/>
            <person name="Ohashi A."/>
            <person name="Cruz R."/>
            <person name="Yamaguchi T."/>
            <person name="Sekiguchi Y."/>
        </authorList>
    </citation>
    <scope>NUCLEOTIDE SEQUENCE [LARGE SCALE GENOMIC DNA]</scope>
    <source>
        <strain evidence="12">TC1</strain>
    </source>
</reference>
<evidence type="ECO:0000256" key="2">
    <source>
        <dbReference type="ARBA" id="ARBA00009441"/>
    </source>
</evidence>
<dbReference type="GO" id="GO:0006310">
    <property type="term" value="P:DNA recombination"/>
    <property type="evidence" value="ECO:0007669"/>
    <property type="project" value="InterPro"/>
</dbReference>
<keyword evidence="7 9" id="KW-0234">DNA repair</keyword>
<evidence type="ECO:0000313" key="13">
    <source>
        <dbReference type="Proteomes" id="UP000053370"/>
    </source>
</evidence>
<gene>
    <name evidence="12" type="ORF">ATC1_1170</name>
</gene>
<dbReference type="EMBL" id="DF968179">
    <property type="protein sequence ID" value="GAP39151.1"/>
    <property type="molecule type" value="Genomic_DNA"/>
</dbReference>
<feature type="domain" description="RecF/RecN/SMC N-terminal" evidence="11">
    <location>
        <begin position="1"/>
        <end position="524"/>
    </location>
</feature>
<dbReference type="GO" id="GO:0043590">
    <property type="term" value="C:bacterial nucleoid"/>
    <property type="evidence" value="ECO:0007669"/>
    <property type="project" value="TreeGrafter"/>
</dbReference>
<organism evidence="12">
    <name type="scientific">Flexilinea flocculi</name>
    <dbReference type="NCBI Taxonomy" id="1678840"/>
    <lineage>
        <taxon>Bacteria</taxon>
        <taxon>Bacillati</taxon>
        <taxon>Chloroflexota</taxon>
        <taxon>Anaerolineae</taxon>
        <taxon>Anaerolineales</taxon>
        <taxon>Anaerolineaceae</taxon>
        <taxon>Flexilinea</taxon>
    </lineage>
</organism>
<evidence type="ECO:0000313" key="12">
    <source>
        <dbReference type="EMBL" id="GAP39151.1"/>
    </source>
</evidence>
<comment type="function">
    <text evidence="1 9">May be involved in recombinational repair of damaged DNA.</text>
</comment>
<proteinExistence type="inferred from homology"/>
<evidence type="ECO:0000256" key="3">
    <source>
        <dbReference type="ARBA" id="ARBA00021315"/>
    </source>
</evidence>
<keyword evidence="6" id="KW-0067">ATP-binding</keyword>
<keyword evidence="13" id="KW-1185">Reference proteome</keyword>
<evidence type="ECO:0000256" key="6">
    <source>
        <dbReference type="ARBA" id="ARBA00022840"/>
    </source>
</evidence>
<dbReference type="FunFam" id="3.40.50.300:FF:000319">
    <property type="entry name" value="DNA repair protein RecN"/>
    <property type="match status" value="1"/>
</dbReference>
<evidence type="ECO:0000256" key="9">
    <source>
        <dbReference type="PIRNR" id="PIRNR003128"/>
    </source>
</evidence>
<dbReference type="Proteomes" id="UP000053370">
    <property type="component" value="Unassembled WGS sequence"/>
</dbReference>
<dbReference type="AlphaFoldDB" id="A0A0K8P950"/>
<evidence type="ECO:0000256" key="7">
    <source>
        <dbReference type="ARBA" id="ARBA00023204"/>
    </source>
</evidence>
<feature type="coiled-coil region" evidence="10">
    <location>
        <begin position="332"/>
        <end position="362"/>
    </location>
</feature>
<evidence type="ECO:0000256" key="10">
    <source>
        <dbReference type="SAM" id="Coils"/>
    </source>
</evidence>
<dbReference type="SUPFAM" id="SSF52540">
    <property type="entry name" value="P-loop containing nucleoside triphosphate hydrolases"/>
    <property type="match status" value="1"/>
</dbReference>
<accession>A0A0K8P950</accession>
<dbReference type="CDD" id="cd03241">
    <property type="entry name" value="ABC_RecN"/>
    <property type="match status" value="2"/>
</dbReference>
<name>A0A0K8P950_9CHLR</name>
<dbReference type="InterPro" id="IPR003395">
    <property type="entry name" value="RecF/RecN/SMC_N"/>
</dbReference>
<keyword evidence="5 9" id="KW-0227">DNA damage</keyword>
<dbReference type="STRING" id="1678840.ATC1_1170"/>
<evidence type="ECO:0000256" key="4">
    <source>
        <dbReference type="ARBA" id="ARBA00022741"/>
    </source>
</evidence>
<dbReference type="PANTHER" id="PTHR11059">
    <property type="entry name" value="DNA REPAIR PROTEIN RECN"/>
    <property type="match status" value="1"/>
</dbReference>
<dbReference type="GO" id="GO:0005524">
    <property type="term" value="F:ATP binding"/>
    <property type="evidence" value="ECO:0007669"/>
    <property type="project" value="UniProtKB-KW"/>
</dbReference>
<dbReference type="GO" id="GO:0009432">
    <property type="term" value="P:SOS response"/>
    <property type="evidence" value="ECO:0007669"/>
    <property type="project" value="TreeGrafter"/>
</dbReference>
<dbReference type="Pfam" id="PF02463">
    <property type="entry name" value="SMC_N"/>
    <property type="match status" value="1"/>
</dbReference>
<dbReference type="PATRIC" id="fig|1678840.3.peg.89"/>
<evidence type="ECO:0000256" key="1">
    <source>
        <dbReference type="ARBA" id="ARBA00003618"/>
    </source>
</evidence>
<evidence type="ECO:0000256" key="8">
    <source>
        <dbReference type="ARBA" id="ARBA00033408"/>
    </source>
</evidence>
<dbReference type="RefSeq" id="WP_062276913.1">
    <property type="nucleotide sequence ID" value="NZ_DF968179.1"/>
</dbReference>
<dbReference type="GO" id="GO:0006281">
    <property type="term" value="P:DNA repair"/>
    <property type="evidence" value="ECO:0007669"/>
    <property type="project" value="UniProtKB-KW"/>
</dbReference>
<keyword evidence="10" id="KW-0175">Coiled coil</keyword>
<dbReference type="InterPro" id="IPR004604">
    <property type="entry name" value="DNA_recomb/repair_RecN"/>
</dbReference>
<evidence type="ECO:0000259" key="11">
    <source>
        <dbReference type="Pfam" id="PF02463"/>
    </source>
</evidence>
<dbReference type="InterPro" id="IPR027417">
    <property type="entry name" value="P-loop_NTPase"/>
</dbReference>
<dbReference type="NCBIfam" id="TIGR00634">
    <property type="entry name" value="recN"/>
    <property type="match status" value="1"/>
</dbReference>
<dbReference type="PANTHER" id="PTHR11059:SF0">
    <property type="entry name" value="DNA REPAIR PROTEIN RECN"/>
    <property type="match status" value="1"/>
</dbReference>